<dbReference type="Proteomes" id="UP000829476">
    <property type="component" value="Chromosome"/>
</dbReference>
<dbReference type="CDD" id="cd00093">
    <property type="entry name" value="HTH_XRE"/>
    <property type="match status" value="1"/>
</dbReference>
<name>A0ABY3YL00_9FLAO</name>
<dbReference type="Pfam" id="PF12844">
    <property type="entry name" value="HTH_19"/>
    <property type="match status" value="1"/>
</dbReference>
<protein>
    <submittedName>
        <fullName evidence="2">Helix-turn-helix domain-containing protein</fullName>
    </submittedName>
</protein>
<gene>
    <name evidence="2" type="ORF">MQE36_14845</name>
</gene>
<proteinExistence type="predicted"/>
<dbReference type="InterPro" id="IPR001387">
    <property type="entry name" value="Cro/C1-type_HTH"/>
</dbReference>
<dbReference type="SUPFAM" id="SSF47413">
    <property type="entry name" value="lambda repressor-like DNA-binding domains"/>
    <property type="match status" value="1"/>
</dbReference>
<evidence type="ECO:0000313" key="2">
    <source>
        <dbReference type="EMBL" id="UNY98351.1"/>
    </source>
</evidence>
<keyword evidence="3" id="KW-1185">Reference proteome</keyword>
<evidence type="ECO:0000259" key="1">
    <source>
        <dbReference type="PROSITE" id="PS50943"/>
    </source>
</evidence>
<sequence length="153" mass="18268">MRYKNEKILSIIGKRIRDQRKIKELEIEDVAEMTGFTYNTISNIENGSETYFSYFVEVCLAIDIHPKEMLDFDIQVKPRRKLSPQRREKSRLTYRIKGYIENGYFQTLRTTKDVVIKLKEEYDFDAASKDVSSILRRHLKAVKKGNRNFYKEK</sequence>
<dbReference type="RefSeq" id="WP_242936758.1">
    <property type="nucleotide sequence ID" value="NZ_CP094326.1"/>
</dbReference>
<organism evidence="2 3">
    <name type="scientific">Zhouia spongiae</name>
    <dbReference type="NCBI Taxonomy" id="2202721"/>
    <lineage>
        <taxon>Bacteria</taxon>
        <taxon>Pseudomonadati</taxon>
        <taxon>Bacteroidota</taxon>
        <taxon>Flavobacteriia</taxon>
        <taxon>Flavobacteriales</taxon>
        <taxon>Flavobacteriaceae</taxon>
        <taxon>Zhouia</taxon>
    </lineage>
</organism>
<reference evidence="2 3" key="1">
    <citation type="journal article" date="2018" name="Int. J. Syst. Evol. Microbiol.">
        <title>Zhouia spongiae sp. nov., isolated from a marine sponge.</title>
        <authorList>
            <person name="Zhuang L."/>
            <person name="Lin B."/>
            <person name="Qin F."/>
            <person name="Luo L."/>
        </authorList>
    </citation>
    <scope>NUCLEOTIDE SEQUENCE [LARGE SCALE GENOMIC DNA]</scope>
    <source>
        <strain evidence="2 3">HN-Y44</strain>
    </source>
</reference>
<dbReference type="SMART" id="SM00530">
    <property type="entry name" value="HTH_XRE"/>
    <property type="match status" value="1"/>
</dbReference>
<dbReference type="EMBL" id="CP094326">
    <property type="protein sequence ID" value="UNY98351.1"/>
    <property type="molecule type" value="Genomic_DNA"/>
</dbReference>
<dbReference type="Gene3D" id="1.10.260.40">
    <property type="entry name" value="lambda repressor-like DNA-binding domains"/>
    <property type="match status" value="1"/>
</dbReference>
<accession>A0ABY3YL00</accession>
<feature type="domain" description="HTH cro/C1-type" evidence="1">
    <location>
        <begin position="16"/>
        <end position="47"/>
    </location>
</feature>
<evidence type="ECO:0000313" key="3">
    <source>
        <dbReference type="Proteomes" id="UP000829476"/>
    </source>
</evidence>
<dbReference type="InterPro" id="IPR010982">
    <property type="entry name" value="Lambda_DNA-bd_dom_sf"/>
</dbReference>
<dbReference type="PROSITE" id="PS50943">
    <property type="entry name" value="HTH_CROC1"/>
    <property type="match status" value="1"/>
</dbReference>